<reference evidence="2" key="1">
    <citation type="submission" date="2017-09" db="EMBL/GenBank/DDBJ databases">
        <title>Depth-based differentiation of microbial function through sediment-hosted aquifers and enrichment of novel symbionts in the deep terrestrial subsurface.</title>
        <authorList>
            <person name="Probst A.J."/>
            <person name="Ladd B."/>
            <person name="Jarett J.K."/>
            <person name="Geller-Mcgrath D.E."/>
            <person name="Sieber C.M.K."/>
            <person name="Emerson J.B."/>
            <person name="Anantharaman K."/>
            <person name="Thomas B.C."/>
            <person name="Malmstrom R."/>
            <person name="Stieglmeier M."/>
            <person name="Klingl A."/>
            <person name="Woyke T."/>
            <person name="Ryan C.M."/>
            <person name="Banfield J.F."/>
        </authorList>
    </citation>
    <scope>NUCLEOTIDE SEQUENCE [LARGE SCALE GENOMIC DNA]</scope>
</reference>
<dbReference type="EMBL" id="PFPK01000024">
    <property type="protein sequence ID" value="PIZ94980.1"/>
    <property type="molecule type" value="Genomic_DNA"/>
</dbReference>
<sequence>MNNVSEVKRKKGESFEAFLRRTKRMWKSSGKILQARKVQFFTGKKSKNVQHTQTVSKLHKISKDNYLRKIGKLPPEEDSFNNRKK</sequence>
<evidence type="ECO:0008006" key="3">
    <source>
        <dbReference type="Google" id="ProtNLM"/>
    </source>
</evidence>
<evidence type="ECO:0000313" key="1">
    <source>
        <dbReference type="EMBL" id="PIZ94980.1"/>
    </source>
</evidence>
<dbReference type="AlphaFoldDB" id="A0A2M7V865"/>
<proteinExistence type="predicted"/>
<protein>
    <recommendedName>
        <fullName evidence="3">30S ribosomal protein S21</fullName>
    </recommendedName>
</protein>
<comment type="caution">
    <text evidence="1">The sequence shown here is derived from an EMBL/GenBank/DDBJ whole genome shotgun (WGS) entry which is preliminary data.</text>
</comment>
<evidence type="ECO:0000313" key="2">
    <source>
        <dbReference type="Proteomes" id="UP000228568"/>
    </source>
</evidence>
<name>A0A2M7V865_9BACT</name>
<dbReference type="Proteomes" id="UP000228568">
    <property type="component" value="Unassembled WGS sequence"/>
</dbReference>
<organism evidence="1 2">
    <name type="scientific">Candidatus Magasanikbacteria bacterium CG_4_10_14_0_2_um_filter_37_12</name>
    <dbReference type="NCBI Taxonomy" id="1974637"/>
    <lineage>
        <taxon>Bacteria</taxon>
        <taxon>Candidatus Magasanikiibacteriota</taxon>
    </lineage>
</organism>
<gene>
    <name evidence="1" type="ORF">COX81_02150</name>
</gene>
<accession>A0A2M7V865</accession>